<evidence type="ECO:0000313" key="1">
    <source>
        <dbReference type="EMBL" id="GBP94501.1"/>
    </source>
</evidence>
<dbReference type="EMBL" id="BGZK01002511">
    <property type="protein sequence ID" value="GBP94501.1"/>
    <property type="molecule type" value="Genomic_DNA"/>
</dbReference>
<sequence>MRLILNGGMAEVVMSLYKMRCHYKTLSGWRKLNTLAHYGVKESAVMSLISRQSDSFNTYKIPCKTAQPCLNCHKSQDQELSTSMQQLSVQQLSEFDLSALKRIISMLGKFCMSMDLIEHTASKICDCYSTKMYNYNARNCRCEVRHGSVTNGVKWERGGEGRKRYIMTSAHPETTTHGGIIAWCPRSGSNESPLDPNV</sequence>
<proteinExistence type="predicted"/>
<dbReference type="AlphaFoldDB" id="A0A4C2A0N3"/>
<reference evidence="1 2" key="1">
    <citation type="journal article" date="2019" name="Commun. Biol.">
        <title>The bagworm genome reveals a unique fibroin gene that provides high tensile strength.</title>
        <authorList>
            <person name="Kono N."/>
            <person name="Nakamura H."/>
            <person name="Ohtoshi R."/>
            <person name="Tomita M."/>
            <person name="Numata K."/>
            <person name="Arakawa K."/>
        </authorList>
    </citation>
    <scope>NUCLEOTIDE SEQUENCE [LARGE SCALE GENOMIC DNA]</scope>
</reference>
<evidence type="ECO:0000313" key="2">
    <source>
        <dbReference type="Proteomes" id="UP000299102"/>
    </source>
</evidence>
<comment type="caution">
    <text evidence="1">The sequence shown here is derived from an EMBL/GenBank/DDBJ whole genome shotgun (WGS) entry which is preliminary data.</text>
</comment>
<accession>A0A4C2A0N3</accession>
<name>A0A4C2A0N3_EUMVA</name>
<keyword evidence="2" id="KW-1185">Reference proteome</keyword>
<gene>
    <name evidence="1" type="primary">PlexB</name>
    <name evidence="1" type="ORF">EVAR_95229_1</name>
</gene>
<dbReference type="Gene3D" id="3.10.20.90">
    <property type="entry name" value="Phosphatidylinositol 3-kinase Catalytic Subunit, Chain A, domain 1"/>
    <property type="match status" value="1"/>
</dbReference>
<dbReference type="Proteomes" id="UP000299102">
    <property type="component" value="Unassembled WGS sequence"/>
</dbReference>
<protein>
    <submittedName>
        <fullName evidence="1">Plexin-B</fullName>
    </submittedName>
</protein>
<organism evidence="1 2">
    <name type="scientific">Eumeta variegata</name>
    <name type="common">Bagworm moth</name>
    <name type="synonym">Eumeta japonica</name>
    <dbReference type="NCBI Taxonomy" id="151549"/>
    <lineage>
        <taxon>Eukaryota</taxon>
        <taxon>Metazoa</taxon>
        <taxon>Ecdysozoa</taxon>
        <taxon>Arthropoda</taxon>
        <taxon>Hexapoda</taxon>
        <taxon>Insecta</taxon>
        <taxon>Pterygota</taxon>
        <taxon>Neoptera</taxon>
        <taxon>Endopterygota</taxon>
        <taxon>Lepidoptera</taxon>
        <taxon>Glossata</taxon>
        <taxon>Ditrysia</taxon>
        <taxon>Tineoidea</taxon>
        <taxon>Psychidae</taxon>
        <taxon>Oiketicinae</taxon>
        <taxon>Eumeta</taxon>
    </lineage>
</organism>
<dbReference type="STRING" id="151549.A0A4C2A0N3"/>